<evidence type="ECO:0000259" key="3">
    <source>
        <dbReference type="Pfam" id="PF01551"/>
    </source>
</evidence>
<protein>
    <submittedName>
        <fullName evidence="4">M23 family peptidase</fullName>
    </submittedName>
</protein>
<dbReference type="InterPro" id="IPR016047">
    <property type="entry name" value="M23ase_b-sheet_dom"/>
</dbReference>
<dbReference type="RefSeq" id="WP_119379566.1">
    <property type="nucleotide sequence ID" value="NZ_QWGB01000005.1"/>
</dbReference>
<feature type="chain" id="PRO_5017286607" evidence="2">
    <location>
        <begin position="27"/>
        <end position="231"/>
    </location>
</feature>
<dbReference type="SUPFAM" id="SSF51261">
    <property type="entry name" value="Duplicated hybrid motif"/>
    <property type="match status" value="1"/>
</dbReference>
<dbReference type="PROSITE" id="PS51257">
    <property type="entry name" value="PROKAR_LIPOPROTEIN"/>
    <property type="match status" value="1"/>
</dbReference>
<organism evidence="4 5">
    <name type="scientific">Henriciella barbarensis</name>
    <dbReference type="NCBI Taxonomy" id="86342"/>
    <lineage>
        <taxon>Bacteria</taxon>
        <taxon>Pseudomonadati</taxon>
        <taxon>Pseudomonadota</taxon>
        <taxon>Alphaproteobacteria</taxon>
        <taxon>Hyphomonadales</taxon>
        <taxon>Hyphomonadaceae</taxon>
        <taxon>Henriciella</taxon>
    </lineage>
</organism>
<dbReference type="InterPro" id="IPR011055">
    <property type="entry name" value="Dup_hybrid_motif"/>
</dbReference>
<evidence type="ECO:0000256" key="2">
    <source>
        <dbReference type="SAM" id="SignalP"/>
    </source>
</evidence>
<dbReference type="Gene3D" id="2.70.70.10">
    <property type="entry name" value="Glucose Permease (Domain IIA)"/>
    <property type="match status" value="1"/>
</dbReference>
<dbReference type="InterPro" id="IPR050570">
    <property type="entry name" value="Cell_wall_metabolism_enzyme"/>
</dbReference>
<dbReference type="AlphaFoldDB" id="A0A399R3D7"/>
<dbReference type="GO" id="GO:0004222">
    <property type="term" value="F:metalloendopeptidase activity"/>
    <property type="evidence" value="ECO:0007669"/>
    <property type="project" value="TreeGrafter"/>
</dbReference>
<feature type="signal peptide" evidence="2">
    <location>
        <begin position="1"/>
        <end position="26"/>
    </location>
</feature>
<evidence type="ECO:0000256" key="1">
    <source>
        <dbReference type="ARBA" id="ARBA00022729"/>
    </source>
</evidence>
<dbReference type="Pfam" id="PF01551">
    <property type="entry name" value="Peptidase_M23"/>
    <property type="match status" value="1"/>
</dbReference>
<dbReference type="CDD" id="cd12797">
    <property type="entry name" value="M23_peptidase"/>
    <property type="match status" value="1"/>
</dbReference>
<dbReference type="PANTHER" id="PTHR21666:SF289">
    <property type="entry name" value="L-ALA--D-GLU ENDOPEPTIDASE"/>
    <property type="match status" value="1"/>
</dbReference>
<gene>
    <name evidence="4" type="ORF">D1224_09110</name>
</gene>
<feature type="domain" description="M23ase beta-sheet core" evidence="3">
    <location>
        <begin position="117"/>
        <end position="206"/>
    </location>
</feature>
<dbReference type="OrthoDB" id="9815245at2"/>
<evidence type="ECO:0000313" key="4">
    <source>
        <dbReference type="EMBL" id="RIJ24377.1"/>
    </source>
</evidence>
<name>A0A399R3D7_9PROT</name>
<accession>A0A399R3D7</accession>
<reference evidence="4 5" key="1">
    <citation type="submission" date="2018-08" db="EMBL/GenBank/DDBJ databases">
        <title>Henriciella mobilis sp. nov., isolated from seawater.</title>
        <authorList>
            <person name="Cheng H."/>
            <person name="Wu Y.-H."/>
            <person name="Xu X.-W."/>
            <person name="Guo L.-L."/>
        </authorList>
    </citation>
    <scope>NUCLEOTIDE SEQUENCE [LARGE SCALE GENOMIC DNA]</scope>
    <source>
        <strain evidence="4 5">CCUG66934</strain>
    </source>
</reference>
<proteinExistence type="predicted"/>
<keyword evidence="1 2" id="KW-0732">Signal</keyword>
<sequence>MALMLRTMLACLAGLVLTTACSTSPAPVSYPMDGRVAPPSAITTTASVSAEQGPFQPDVDLFLCPNSTITNAFEYDADFRVLNFNPIVLVEGKVVIASVPTNNACMTSGFGHRMGRTHKGLDVRSRPAGMVYSAAPGTIREAKRSPSFGNTILIDHGQGVFTRYAHLANIEAGVEAGKVIGFGQPLGIMGTTGRSTGIHLHFEVLTGTYPGSLTAHNPLSFPAYLTQSAAY</sequence>
<dbReference type="Proteomes" id="UP000265431">
    <property type="component" value="Unassembled WGS sequence"/>
</dbReference>
<comment type="caution">
    <text evidence="4">The sequence shown here is derived from an EMBL/GenBank/DDBJ whole genome shotgun (WGS) entry which is preliminary data.</text>
</comment>
<dbReference type="PANTHER" id="PTHR21666">
    <property type="entry name" value="PEPTIDASE-RELATED"/>
    <property type="match status" value="1"/>
</dbReference>
<dbReference type="EMBL" id="QWGB01000005">
    <property type="protein sequence ID" value="RIJ24377.1"/>
    <property type="molecule type" value="Genomic_DNA"/>
</dbReference>
<keyword evidence="5" id="KW-1185">Reference proteome</keyword>
<evidence type="ECO:0000313" key="5">
    <source>
        <dbReference type="Proteomes" id="UP000265431"/>
    </source>
</evidence>